<dbReference type="RefSeq" id="WP_135434116.1">
    <property type="nucleotide sequence ID" value="NZ_RPEM01000034.1"/>
</dbReference>
<keyword evidence="6 9" id="KW-1133">Transmembrane helix</keyword>
<sequence length="188" mass="21378">MPTPPERPLSTAPLALEEEKIDLSDQRWSDAPVLALFWILAGVVFLQFFTRYVLNNSIAWTEEIARFLLIGVTFIGSVMATRKQSHIAVEFLYRWVPRPGRRIAQTLLDLVTTVFFIVLAVLSSQIAGRTNSAMVSINFPKSIVYWIVCASFVAMAFYSAWHTWRHLRTGTSKLIDPELHADHIRATD</sequence>
<reference evidence="11 12" key="1">
    <citation type="submission" date="2018-11" db="EMBL/GenBank/DDBJ databases">
        <title>Tabrizicola sp. isolated from sediment of alpine lake.</title>
        <authorList>
            <person name="Liu Z."/>
        </authorList>
    </citation>
    <scope>NUCLEOTIDE SEQUENCE [LARGE SCALE GENOMIC DNA]</scope>
    <source>
        <strain evidence="11 12">DRYC-M-16</strain>
    </source>
</reference>
<keyword evidence="3" id="KW-1003">Cell membrane</keyword>
<evidence type="ECO:0000256" key="4">
    <source>
        <dbReference type="ARBA" id="ARBA00022519"/>
    </source>
</evidence>
<organism evidence="11 12">
    <name type="scientific">Pseudotabrizicola sediminis</name>
    <dbReference type="NCBI Taxonomy" id="2486418"/>
    <lineage>
        <taxon>Bacteria</taxon>
        <taxon>Pseudomonadati</taxon>
        <taxon>Pseudomonadota</taxon>
        <taxon>Alphaproteobacteria</taxon>
        <taxon>Rhodobacterales</taxon>
        <taxon>Paracoccaceae</taxon>
        <taxon>Pseudotabrizicola</taxon>
    </lineage>
</organism>
<dbReference type="InterPro" id="IPR055348">
    <property type="entry name" value="DctQ"/>
</dbReference>
<keyword evidence="4 9" id="KW-0997">Cell inner membrane</keyword>
<comment type="similarity">
    <text evidence="8 9">Belongs to the TRAP transporter small permease family.</text>
</comment>
<feature type="transmembrane region" description="Helical" evidence="9">
    <location>
        <begin position="33"/>
        <end position="52"/>
    </location>
</feature>
<evidence type="ECO:0000259" key="10">
    <source>
        <dbReference type="Pfam" id="PF04290"/>
    </source>
</evidence>
<keyword evidence="12" id="KW-1185">Reference proteome</keyword>
<evidence type="ECO:0000256" key="9">
    <source>
        <dbReference type="RuleBase" id="RU369079"/>
    </source>
</evidence>
<name>A0ABY2KJN5_9RHOB</name>
<comment type="subunit">
    <text evidence="9">The complex comprises the extracytoplasmic solute receptor protein and the two transmembrane proteins.</text>
</comment>
<feature type="transmembrane region" description="Helical" evidence="9">
    <location>
        <begin position="143"/>
        <end position="161"/>
    </location>
</feature>
<dbReference type="PANTHER" id="PTHR35011:SF11">
    <property type="entry name" value="TRAP TRANSPORTER SMALL PERMEASE PROTEIN"/>
    <property type="match status" value="1"/>
</dbReference>
<feature type="transmembrane region" description="Helical" evidence="9">
    <location>
        <begin position="103"/>
        <end position="123"/>
    </location>
</feature>
<feature type="domain" description="Tripartite ATP-independent periplasmic transporters DctQ component" evidence="10">
    <location>
        <begin position="40"/>
        <end position="168"/>
    </location>
</feature>
<dbReference type="EMBL" id="RPEM01000034">
    <property type="protein sequence ID" value="TGD41299.1"/>
    <property type="molecule type" value="Genomic_DNA"/>
</dbReference>
<evidence type="ECO:0000256" key="7">
    <source>
        <dbReference type="ARBA" id="ARBA00023136"/>
    </source>
</evidence>
<keyword evidence="7 9" id="KW-0472">Membrane</keyword>
<evidence type="ECO:0000256" key="5">
    <source>
        <dbReference type="ARBA" id="ARBA00022692"/>
    </source>
</evidence>
<dbReference type="InterPro" id="IPR007387">
    <property type="entry name" value="TRAP_DctQ"/>
</dbReference>
<gene>
    <name evidence="11" type="ORF">EEB11_19080</name>
</gene>
<proteinExistence type="inferred from homology"/>
<comment type="caution">
    <text evidence="11">The sequence shown here is derived from an EMBL/GenBank/DDBJ whole genome shotgun (WGS) entry which is preliminary data.</text>
</comment>
<evidence type="ECO:0000313" key="11">
    <source>
        <dbReference type="EMBL" id="TGD41299.1"/>
    </source>
</evidence>
<comment type="function">
    <text evidence="9">Part of the tripartite ATP-independent periplasmic (TRAP) transport system.</text>
</comment>
<evidence type="ECO:0000256" key="8">
    <source>
        <dbReference type="ARBA" id="ARBA00038436"/>
    </source>
</evidence>
<dbReference type="PANTHER" id="PTHR35011">
    <property type="entry name" value="2,3-DIKETO-L-GULONATE TRAP TRANSPORTER SMALL PERMEASE PROTEIN YIAM"/>
    <property type="match status" value="1"/>
</dbReference>
<keyword evidence="5 9" id="KW-0812">Transmembrane</keyword>
<protein>
    <recommendedName>
        <fullName evidence="9">TRAP transporter small permease protein</fullName>
    </recommendedName>
</protein>
<evidence type="ECO:0000256" key="1">
    <source>
        <dbReference type="ARBA" id="ARBA00004429"/>
    </source>
</evidence>
<evidence type="ECO:0000256" key="6">
    <source>
        <dbReference type="ARBA" id="ARBA00022989"/>
    </source>
</evidence>
<evidence type="ECO:0000313" key="12">
    <source>
        <dbReference type="Proteomes" id="UP000297741"/>
    </source>
</evidence>
<keyword evidence="2 9" id="KW-0813">Transport</keyword>
<evidence type="ECO:0000256" key="3">
    <source>
        <dbReference type="ARBA" id="ARBA00022475"/>
    </source>
</evidence>
<accession>A0ABY2KJN5</accession>
<comment type="subcellular location">
    <subcellularLocation>
        <location evidence="1 9">Cell inner membrane</location>
        <topology evidence="1 9">Multi-pass membrane protein</topology>
    </subcellularLocation>
</comment>
<dbReference type="Pfam" id="PF04290">
    <property type="entry name" value="DctQ"/>
    <property type="match status" value="1"/>
</dbReference>
<evidence type="ECO:0000256" key="2">
    <source>
        <dbReference type="ARBA" id="ARBA00022448"/>
    </source>
</evidence>
<dbReference type="Proteomes" id="UP000297741">
    <property type="component" value="Unassembled WGS sequence"/>
</dbReference>
<feature type="transmembrane region" description="Helical" evidence="9">
    <location>
        <begin position="64"/>
        <end position="82"/>
    </location>
</feature>